<dbReference type="InterPro" id="IPR015813">
    <property type="entry name" value="Pyrv/PenolPyrv_kinase-like_dom"/>
</dbReference>
<dbReference type="PANTHER" id="PTHR30502:SF0">
    <property type="entry name" value="PHOSPHOENOLPYRUVATE CARBOXYLASE FAMILY PROTEIN"/>
    <property type="match status" value="1"/>
</dbReference>
<dbReference type="Proteomes" id="UP000316092">
    <property type="component" value="Unassembled WGS sequence"/>
</dbReference>
<keyword evidence="6" id="KW-1185">Reference proteome</keyword>
<dbReference type="PANTHER" id="PTHR30502">
    <property type="entry name" value="2-KETO-3-DEOXY-L-RHAMNONATE ALDOLASE"/>
    <property type="match status" value="1"/>
</dbReference>
<keyword evidence="3 5" id="KW-0456">Lyase</keyword>
<sequence length="272" mass="28759">MSGLVNTFALHLQAGKPQIGLWLGLADSYCAEISAGAGFDWLLIDGEHAPNDVRSTLRQLQALAAYPVTPIVRPPSGETWMIKQYLDLGVQTILVPMVESAEQARELVRATRYPPQGIRGVGSALARASRWNRVADYVTRADAEICLLVQIESRSGLAALDEIAAVEGVAGLFIGPADLSASLGHLGNPNHPEVISAIEDAVARIRAAGKAAGILTSDEAQARRYLELGCTFVAVGVDTSLLARATRELASKFKADLTGASGQAEERGGAVY</sequence>
<dbReference type="GO" id="GO:0010124">
    <property type="term" value="P:phenylacetate catabolic process"/>
    <property type="evidence" value="ECO:0007669"/>
    <property type="project" value="InterPro"/>
</dbReference>
<comment type="similarity">
    <text evidence="1">Belongs to the HpcH/HpaI aldolase family.</text>
</comment>
<protein>
    <submittedName>
        <fullName evidence="5">4-hydroxy-2-oxoheptanedioate aldolase</fullName>
        <ecNumber evidence="5">4.1.2.52</ecNumber>
    </submittedName>
</protein>
<feature type="domain" description="HpcH/HpaI aldolase/citrate lyase" evidence="4">
    <location>
        <begin position="18"/>
        <end position="244"/>
    </location>
</feature>
<evidence type="ECO:0000313" key="5">
    <source>
        <dbReference type="EMBL" id="TSA87580.1"/>
    </source>
</evidence>
<gene>
    <name evidence="5" type="primary">hpaI</name>
    <name evidence="5" type="ORF">FNU79_03635</name>
</gene>
<evidence type="ECO:0000313" key="6">
    <source>
        <dbReference type="Proteomes" id="UP000316092"/>
    </source>
</evidence>
<evidence type="ECO:0000256" key="3">
    <source>
        <dbReference type="ARBA" id="ARBA00023239"/>
    </source>
</evidence>
<dbReference type="GO" id="GO:0005737">
    <property type="term" value="C:cytoplasm"/>
    <property type="evidence" value="ECO:0007669"/>
    <property type="project" value="TreeGrafter"/>
</dbReference>
<dbReference type="FunFam" id="3.20.20.60:FF:000004">
    <property type="entry name" value="5-keto-4-deoxy-D-glucarate aldolase"/>
    <property type="match status" value="1"/>
</dbReference>
<organism evidence="5 6">
    <name type="scientific">Deinococcus detaillensis</name>
    <dbReference type="NCBI Taxonomy" id="2592048"/>
    <lineage>
        <taxon>Bacteria</taxon>
        <taxon>Thermotogati</taxon>
        <taxon>Deinococcota</taxon>
        <taxon>Deinococci</taxon>
        <taxon>Deinococcales</taxon>
        <taxon>Deinococcaceae</taxon>
        <taxon>Deinococcus</taxon>
    </lineage>
</organism>
<dbReference type="OrthoDB" id="86160at2"/>
<dbReference type="InterPro" id="IPR050251">
    <property type="entry name" value="HpcH-HpaI_aldolase"/>
</dbReference>
<dbReference type="SUPFAM" id="SSF51621">
    <property type="entry name" value="Phosphoenolpyruvate/pyruvate domain"/>
    <property type="match status" value="1"/>
</dbReference>
<keyword evidence="2" id="KW-0479">Metal-binding</keyword>
<dbReference type="InterPro" id="IPR005000">
    <property type="entry name" value="Aldolase/citrate-lyase_domain"/>
</dbReference>
<dbReference type="EC" id="4.1.2.52" evidence="5"/>
<dbReference type="Pfam" id="PF03328">
    <property type="entry name" value="HpcH_HpaI"/>
    <property type="match status" value="1"/>
</dbReference>
<dbReference type="Gene3D" id="3.20.20.60">
    <property type="entry name" value="Phosphoenolpyruvate-binding domains"/>
    <property type="match status" value="1"/>
</dbReference>
<dbReference type="GO" id="GO:0016832">
    <property type="term" value="F:aldehyde-lyase activity"/>
    <property type="evidence" value="ECO:0007669"/>
    <property type="project" value="UniProtKB-ARBA"/>
</dbReference>
<dbReference type="InterPro" id="IPR012689">
    <property type="entry name" value="HpaI"/>
</dbReference>
<dbReference type="NCBIfam" id="TIGR02311">
    <property type="entry name" value="HpaI"/>
    <property type="match status" value="1"/>
</dbReference>
<dbReference type="InterPro" id="IPR040442">
    <property type="entry name" value="Pyrv_kinase-like_dom_sf"/>
</dbReference>
<name>A0A553V518_9DEIO</name>
<evidence type="ECO:0000259" key="4">
    <source>
        <dbReference type="Pfam" id="PF03328"/>
    </source>
</evidence>
<dbReference type="RefSeq" id="WP_143719537.1">
    <property type="nucleotide sequence ID" value="NZ_VKDB01000002.1"/>
</dbReference>
<dbReference type="GO" id="GO:0046872">
    <property type="term" value="F:metal ion binding"/>
    <property type="evidence" value="ECO:0007669"/>
    <property type="project" value="UniProtKB-KW"/>
</dbReference>
<reference evidence="5 6" key="1">
    <citation type="submission" date="2019-07" db="EMBL/GenBank/DDBJ databases">
        <title>Deinococcus detaillus sp. nov., isolated from humus soil in Antarctica.</title>
        <authorList>
            <person name="Zhang K."/>
        </authorList>
    </citation>
    <scope>NUCLEOTIDE SEQUENCE [LARGE SCALE GENOMIC DNA]</scope>
    <source>
        <strain evidence="5 6">H1</strain>
    </source>
</reference>
<dbReference type="EMBL" id="VKDB01000002">
    <property type="protein sequence ID" value="TSA87580.1"/>
    <property type="molecule type" value="Genomic_DNA"/>
</dbReference>
<evidence type="ECO:0000256" key="1">
    <source>
        <dbReference type="ARBA" id="ARBA00005568"/>
    </source>
</evidence>
<evidence type="ECO:0000256" key="2">
    <source>
        <dbReference type="ARBA" id="ARBA00022723"/>
    </source>
</evidence>
<proteinExistence type="inferred from homology"/>
<dbReference type="AlphaFoldDB" id="A0A553V518"/>
<comment type="caution">
    <text evidence="5">The sequence shown here is derived from an EMBL/GenBank/DDBJ whole genome shotgun (WGS) entry which is preliminary data.</text>
</comment>
<accession>A0A553V518</accession>